<name>A0A5C0UFS8_9PROT</name>
<dbReference type="GO" id="GO:0046933">
    <property type="term" value="F:proton-transporting ATP synthase activity, rotational mechanism"/>
    <property type="evidence" value="ECO:0007669"/>
    <property type="project" value="InterPro"/>
</dbReference>
<dbReference type="PROSITE" id="PS00389">
    <property type="entry name" value="ATPASE_DELTA"/>
    <property type="match status" value="1"/>
</dbReference>
<protein>
    <recommendedName>
        <fullName evidence="3">ATP synthase subunit delta</fullName>
    </recommendedName>
</protein>
<organism evidence="1 2">
    <name type="scientific">Candidatus Nesciobacter abundans</name>
    <dbReference type="NCBI Taxonomy" id="2601668"/>
    <lineage>
        <taxon>Bacteria</taxon>
        <taxon>Pseudomonadati</taxon>
        <taxon>Pseudomonadota</taxon>
        <taxon>Alphaproteobacteria</taxon>
        <taxon>Holosporales</taxon>
        <taxon>Holosporaceae</taxon>
        <taxon>Candidatus Nesciobacter</taxon>
    </lineage>
</organism>
<evidence type="ECO:0000313" key="1">
    <source>
        <dbReference type="EMBL" id="QEK38945.1"/>
    </source>
</evidence>
<evidence type="ECO:0008006" key="3">
    <source>
        <dbReference type="Google" id="ProtNLM"/>
    </source>
</evidence>
<proteinExistence type="predicted"/>
<reference evidence="1 2" key="1">
    <citation type="submission" date="2019-08" db="EMBL/GenBank/DDBJ databases">
        <title>Highly reduced genomes of protist endosymbionts show evolutionary convergence.</title>
        <authorList>
            <person name="George E."/>
            <person name="Husnik F."/>
            <person name="Tashyreva D."/>
            <person name="Prokopchuk G."/>
            <person name="Horak A."/>
            <person name="Kwong W.K."/>
            <person name="Lukes J."/>
            <person name="Keeling P.J."/>
        </authorList>
    </citation>
    <scope>NUCLEOTIDE SEQUENCE [LARGE SCALE GENOMIC DNA]</scope>
    <source>
        <strain evidence="1">1604HC</strain>
    </source>
</reference>
<accession>A0A5C0UFS8</accession>
<dbReference type="EMBL" id="CP043314">
    <property type="protein sequence ID" value="QEK38945.1"/>
    <property type="molecule type" value="Genomic_DNA"/>
</dbReference>
<evidence type="ECO:0000313" key="2">
    <source>
        <dbReference type="Proteomes" id="UP000324924"/>
    </source>
</evidence>
<keyword evidence="2" id="KW-1185">Reference proteome</keyword>
<gene>
    <name evidence="1" type="ORF">FZC36_00640</name>
</gene>
<dbReference type="GO" id="GO:0016020">
    <property type="term" value="C:membrane"/>
    <property type="evidence" value="ECO:0007669"/>
    <property type="project" value="InterPro"/>
</dbReference>
<dbReference type="Proteomes" id="UP000324924">
    <property type="component" value="Chromosome"/>
</dbReference>
<dbReference type="InterPro" id="IPR020781">
    <property type="entry name" value="ATPase_OSCP/d_CS"/>
</dbReference>
<dbReference type="KEGG" id="nabu:FZC36_00640"/>
<dbReference type="OrthoDB" id="9796185at2"/>
<sequence>MKFDYGFLKNLNKSCVDEFAKYVEIIFFLRREKPSIWHKMYKANAEETTLSFSKEFNDFYMLAKNNLSWLKFNDFLNNLYKVCKNSREKKVYKFSVASSSGYEILKDFLLSEFKDINFKINLKPSILGGFIIENNYERIDFSCVSKLKKILQNENSLREAKNECAGISSRSIV</sequence>
<dbReference type="AlphaFoldDB" id="A0A5C0UFS8"/>
<dbReference type="RefSeq" id="WP_148972068.1">
    <property type="nucleotide sequence ID" value="NZ_CP043314.1"/>
</dbReference>